<accession>A0A178TAZ6</accession>
<comment type="caution">
    <text evidence="2">The sequence shown here is derived from an EMBL/GenBank/DDBJ whole genome shotgun (WGS) entry which is preliminary data.</text>
</comment>
<dbReference type="Proteomes" id="UP000078336">
    <property type="component" value="Unassembled WGS sequence"/>
</dbReference>
<name>A0A178TAZ6_9BACL</name>
<reference evidence="2 3" key="1">
    <citation type="submission" date="2016-03" db="EMBL/GenBank/DDBJ databases">
        <title>Spore heat resistance.</title>
        <authorList>
            <person name="Boekhorst J."/>
            <person name="Berendsen E.M."/>
            <person name="Wells-Bennik M.H."/>
            <person name="Kuipers O.P."/>
        </authorList>
    </citation>
    <scope>NUCLEOTIDE SEQUENCE [LARGE SCALE GENOMIC DNA]</scope>
    <source>
        <strain evidence="2 3">AF16</strain>
    </source>
</reference>
<proteinExistence type="predicted"/>
<evidence type="ECO:0000313" key="3">
    <source>
        <dbReference type="Proteomes" id="UP000078336"/>
    </source>
</evidence>
<evidence type="ECO:0000313" key="2">
    <source>
        <dbReference type="EMBL" id="OAO78593.1"/>
    </source>
</evidence>
<protein>
    <submittedName>
        <fullName evidence="2">Uncharacterized protein</fullName>
    </submittedName>
</protein>
<gene>
    <name evidence="2" type="ORF">TAF16_1860</name>
</gene>
<dbReference type="AlphaFoldDB" id="A0A178TAZ6"/>
<dbReference type="PATRIC" id="fig|33934.7.peg.924"/>
<evidence type="ECO:0000256" key="1">
    <source>
        <dbReference type="SAM" id="Coils"/>
    </source>
</evidence>
<dbReference type="EMBL" id="LUCQ01000105">
    <property type="protein sequence ID" value="OAO78593.1"/>
    <property type="molecule type" value="Genomic_DNA"/>
</dbReference>
<organism evidence="2 3">
    <name type="scientific">Anoxybacillus flavithermus</name>
    <dbReference type="NCBI Taxonomy" id="33934"/>
    <lineage>
        <taxon>Bacteria</taxon>
        <taxon>Bacillati</taxon>
        <taxon>Bacillota</taxon>
        <taxon>Bacilli</taxon>
        <taxon>Bacillales</taxon>
        <taxon>Anoxybacillaceae</taxon>
        <taxon>Anoxybacillus</taxon>
    </lineage>
</organism>
<sequence>MQYEFLIKKINRNGKEYIWMESEVFYQFFVTMSEHMNIDQAIVDFIKKKYNKAKKYKKKRLRLKKEKEVLQEMIGILLYYK</sequence>
<keyword evidence="3" id="KW-1185">Reference proteome</keyword>
<feature type="coiled-coil region" evidence="1">
    <location>
        <begin position="46"/>
        <end position="73"/>
    </location>
</feature>
<keyword evidence="1" id="KW-0175">Coiled coil</keyword>